<sequence>MLVPRLLDLFCKAGGAGMGYHRAGFEVLGVDRDPQPNYPFEFIQADALEYVAEHGAEFDVRHASPPCQAYSTITPDASRHPRLIPVIRILLQHFDGPYVIENVEGSRLDLDHPVKVCGSSFGLLVRRHRYFETNVPMLQLPCSHGTQGRPIGVYGDHPQDDREYRRPDGTRRGSKARDTAEAGRAMGIDWMHWSELTQAIPPAYTEFLGHQLMDHLREVAA</sequence>
<protein>
    <recommendedName>
        <fullName evidence="4">DNA (cytosine-5-)-methyltransferase</fullName>
    </recommendedName>
</protein>
<accession>A0ABX3BYE1</accession>
<comment type="caution">
    <text evidence="2">The sequence shown here is derived from an EMBL/GenBank/DDBJ whole genome shotgun (WGS) entry which is preliminary data.</text>
</comment>
<dbReference type="InterPro" id="IPR029063">
    <property type="entry name" value="SAM-dependent_MTases_sf"/>
</dbReference>
<proteinExistence type="predicted"/>
<feature type="region of interest" description="Disordered" evidence="1">
    <location>
        <begin position="149"/>
        <end position="180"/>
    </location>
</feature>
<evidence type="ECO:0000256" key="1">
    <source>
        <dbReference type="SAM" id="MobiDB-lite"/>
    </source>
</evidence>
<name>A0ABX3BYE1_9MYCO</name>
<dbReference type="Gene3D" id="3.40.50.150">
    <property type="entry name" value="Vaccinia Virus protein VP39"/>
    <property type="match status" value="1"/>
</dbReference>
<evidence type="ECO:0000313" key="3">
    <source>
        <dbReference type="Proteomes" id="UP000179621"/>
    </source>
</evidence>
<reference evidence="2 3" key="1">
    <citation type="submission" date="2016-10" db="EMBL/GenBank/DDBJ databases">
        <title>Evaluation of Human, Animal and Environmental Mycobacterium chelonae Isolates by Core Genome Phylogenomic Analysis, Targeted Gene Comparison, and Anti-microbial Susceptibility Patterns: A Tale of Mistaken Identities.</title>
        <authorList>
            <person name="Fogelson S.B."/>
            <person name="Camus A.C."/>
            <person name="Lorenz W."/>
            <person name="Vasireddy R."/>
            <person name="Vasireddy S."/>
            <person name="Smith T."/>
            <person name="Brown-Elliott B.A."/>
            <person name="Wallace R.J.Jr."/>
            <person name="Hasan N.A."/>
            <person name="Reischl U."/>
            <person name="Sanchez S."/>
        </authorList>
    </citation>
    <scope>NUCLEOTIDE SEQUENCE [LARGE SCALE GENOMIC DNA]</scope>
    <source>
        <strain evidence="2 3">8528</strain>
    </source>
</reference>
<organism evidence="2 3">
    <name type="scientific">Mycobacteroides saopaulense</name>
    <dbReference type="NCBI Taxonomy" id="1578165"/>
    <lineage>
        <taxon>Bacteria</taxon>
        <taxon>Bacillati</taxon>
        <taxon>Actinomycetota</taxon>
        <taxon>Actinomycetes</taxon>
        <taxon>Mycobacteriales</taxon>
        <taxon>Mycobacteriaceae</taxon>
        <taxon>Mycobacteroides</taxon>
    </lineage>
</organism>
<feature type="compositionally biased region" description="Basic and acidic residues" evidence="1">
    <location>
        <begin position="157"/>
        <end position="180"/>
    </location>
</feature>
<evidence type="ECO:0000313" key="2">
    <source>
        <dbReference type="EMBL" id="OHU08792.1"/>
    </source>
</evidence>
<gene>
    <name evidence="2" type="ORF">BKG73_17405</name>
</gene>
<evidence type="ECO:0008006" key="4">
    <source>
        <dbReference type="Google" id="ProtNLM"/>
    </source>
</evidence>
<dbReference type="Proteomes" id="UP000179621">
    <property type="component" value="Unassembled WGS sequence"/>
</dbReference>
<keyword evidence="3" id="KW-1185">Reference proteome</keyword>
<dbReference type="SUPFAM" id="SSF53335">
    <property type="entry name" value="S-adenosyl-L-methionine-dependent methyltransferases"/>
    <property type="match status" value="1"/>
</dbReference>
<dbReference type="EMBL" id="MLIH01000027">
    <property type="protein sequence ID" value="OHU08792.1"/>
    <property type="molecule type" value="Genomic_DNA"/>
</dbReference>